<dbReference type="Gene3D" id="1.10.287.70">
    <property type="match status" value="1"/>
</dbReference>
<dbReference type="Proteomes" id="UP001234178">
    <property type="component" value="Unassembled WGS sequence"/>
</dbReference>
<dbReference type="EMBL" id="JAOYFB010000001">
    <property type="protein sequence ID" value="KAK4004094.1"/>
    <property type="molecule type" value="Genomic_DNA"/>
</dbReference>
<protein>
    <submittedName>
        <fullName evidence="1">Uncharacterized protein</fullName>
    </submittedName>
</protein>
<evidence type="ECO:0000313" key="1">
    <source>
        <dbReference type="EMBL" id="KAK4004094.1"/>
    </source>
</evidence>
<proteinExistence type="predicted"/>
<organism evidence="1 2">
    <name type="scientific">Daphnia magna</name>
    <dbReference type="NCBI Taxonomy" id="35525"/>
    <lineage>
        <taxon>Eukaryota</taxon>
        <taxon>Metazoa</taxon>
        <taxon>Ecdysozoa</taxon>
        <taxon>Arthropoda</taxon>
        <taxon>Crustacea</taxon>
        <taxon>Branchiopoda</taxon>
        <taxon>Diplostraca</taxon>
        <taxon>Cladocera</taxon>
        <taxon>Anomopoda</taxon>
        <taxon>Daphniidae</taxon>
        <taxon>Daphnia</taxon>
    </lineage>
</organism>
<name>A0ABQ9YTW5_9CRUS</name>
<sequence>MRNSATHLCNNKSTCLFLVLLHARTVPENFSRLTQPNVDCYGYLTCSKDSYGNLAPKTGPGKVVTIIYALIGEMKTKMAPLYKDQNG</sequence>
<keyword evidence="2" id="KW-1185">Reference proteome</keyword>
<evidence type="ECO:0000313" key="2">
    <source>
        <dbReference type="Proteomes" id="UP001234178"/>
    </source>
</evidence>
<gene>
    <name evidence="1" type="ORF">OUZ56_005837</name>
</gene>
<reference evidence="1 2" key="1">
    <citation type="journal article" date="2023" name="Nucleic Acids Res.">
        <title>The hologenome of Daphnia magna reveals possible DNA methylation and microbiome-mediated evolution of the host genome.</title>
        <authorList>
            <person name="Chaturvedi A."/>
            <person name="Li X."/>
            <person name="Dhandapani V."/>
            <person name="Marshall H."/>
            <person name="Kissane S."/>
            <person name="Cuenca-Cambronero M."/>
            <person name="Asole G."/>
            <person name="Calvet F."/>
            <person name="Ruiz-Romero M."/>
            <person name="Marangio P."/>
            <person name="Guigo R."/>
            <person name="Rago D."/>
            <person name="Mirbahai L."/>
            <person name="Eastwood N."/>
            <person name="Colbourne J.K."/>
            <person name="Zhou J."/>
            <person name="Mallon E."/>
            <person name="Orsini L."/>
        </authorList>
    </citation>
    <scope>NUCLEOTIDE SEQUENCE [LARGE SCALE GENOMIC DNA]</scope>
    <source>
        <strain evidence="1">LRV0_1</strain>
    </source>
</reference>
<accession>A0ABQ9YTW5</accession>
<comment type="caution">
    <text evidence="1">The sequence shown here is derived from an EMBL/GenBank/DDBJ whole genome shotgun (WGS) entry which is preliminary data.</text>
</comment>